<dbReference type="GO" id="GO:0042162">
    <property type="term" value="F:telomeric DNA binding"/>
    <property type="evidence" value="ECO:0007669"/>
    <property type="project" value="TreeGrafter"/>
</dbReference>
<keyword evidence="11 13" id="KW-0539">Nucleus</keyword>
<dbReference type="Gene3D" id="1.10.357.90">
    <property type="match status" value="1"/>
</dbReference>
<sequence length="1120" mass="128140">MASSEDVTPHNAVLKLLKVYYPIVSTLHAYLHDILDSQAPDFQILKDGDPSHYQTLLEASYVASKLPPTDLKRFTPTPPMTHMQEVIDRAQEKLFLKARSGKPFNIITAGYRKVNQQDSRTKIGASRVPLTNYFINTMVTALQAQEWETLLQRVGEDIMLHLLTDTSIFAPLPNGCLCQMTGDPVLHMKPPVAPPRRGKEGDCTGEGCAPRARGTKRRVTPADVAFQRARMFYSRPSFVPHTAKIIVGMPPKHVLNRFHPAWYSNTQSTSAAWADPDPRQQMERARNLANSGSSGKYGSLRTTDYLDREQEIKRDIVHADEPSQNEQNKGPCKTPKRLKHVLDILEKMIWRHHKCKYKMLLDMACPSKLVRDRSSPLDSSVILVRFPRAAITLNLLKLCYQELMSETSIQLQTQASAANTSISLDSAGRPIIPHIDSQARKQAKYKPRFAEFSAGANEVFRYAVLVTQAVIPKMFWGSDHNFEVAMRHVKHMITARRYETSTVHNVLQGFRTADCDWLMPHTPGALKQARVSVTDSLKRRELVEDFLFWYFDGFLLPLLKTTFYVTESSAFRNRVLYFRHDDWHSLCTPLVHKLSTDTFRRIDQLEAQEILRQRKLGFSFVRLLPKETGVRPIVNLRRRVEKAAFQILTYEKERQPASLGASVFGPNEIYAKLKAFKARLTGGNPKAKLPKLYFVKVDVQACFDTIEQTKLLSILRELISEVRVITIATDFSWREPYHLCQDTYMIQRYGTVNKAGEKIQRKYVKKAIPEDDHPHFLAYAAQLADVLRNTIFVDQVRIHNLDHAFEVTADTYLRQVVYPYSRRQEIIALLEEHITENLVKIGNGYYRQVVGIPQGSVLSAVLCSFFYGDLERRKFKFTDDQECCFMRLIDDWLLITTSLVKANRFYDMVSKAFPWCGYSIDMSDLSVTADYARYHETYLQDSLTVEYGRRPGAAFAYKMMQLAKSKSHIIYNDAELNSRAAIYVNLYQNFTVLAMKMHHYLRQWGLNADKSHAFIMSASLSLPLCVEAGRLNDGNIRDDPADHTLLLYLAMYESEPQARDEARRPDHRRKASGDMAGRARVQHSLLAEAPRVRPPAQIAPLRLILAQVPSIQEAVPRSDR</sequence>
<feature type="domain" description="Reverse transcriptase" evidence="15">
    <location>
        <begin position="605"/>
        <end position="943"/>
    </location>
</feature>
<evidence type="ECO:0000259" key="15">
    <source>
        <dbReference type="PROSITE" id="PS50878"/>
    </source>
</evidence>
<dbReference type="Gene3D" id="1.10.132.70">
    <property type="match status" value="1"/>
</dbReference>
<dbReference type="InterPro" id="IPR021891">
    <property type="entry name" value="Telomerase_RBD"/>
</dbReference>
<reference evidence="16" key="1">
    <citation type="submission" date="2021-05" db="EMBL/GenBank/DDBJ databases">
        <title>The non-canonical functions of telomerase reverse transcriptase gene GlTert on regulating fungal growth, oxidative stress, and ganoderic acid biosynthesis in Ganoderma lucidum.</title>
        <authorList>
            <person name="Zhang G."/>
        </authorList>
    </citation>
    <scope>NUCLEOTIDE SEQUENCE</scope>
</reference>
<dbReference type="GO" id="GO:0070034">
    <property type="term" value="F:telomerase RNA binding"/>
    <property type="evidence" value="ECO:0007669"/>
    <property type="project" value="TreeGrafter"/>
</dbReference>
<feature type="region of interest" description="Disordered" evidence="14">
    <location>
        <begin position="269"/>
        <end position="300"/>
    </location>
</feature>
<comment type="catalytic activity">
    <reaction evidence="12 13">
        <text>DNA(n) + a 2'-deoxyribonucleoside 5'-triphosphate = DNA(n+1) + diphosphate</text>
        <dbReference type="Rhea" id="RHEA:22508"/>
        <dbReference type="Rhea" id="RHEA-COMP:17339"/>
        <dbReference type="Rhea" id="RHEA-COMP:17340"/>
        <dbReference type="ChEBI" id="CHEBI:33019"/>
        <dbReference type="ChEBI" id="CHEBI:61560"/>
        <dbReference type="ChEBI" id="CHEBI:173112"/>
        <dbReference type="EC" id="2.7.7.49"/>
    </reaction>
</comment>
<evidence type="ECO:0000256" key="13">
    <source>
        <dbReference type="RuleBase" id="RU365061"/>
    </source>
</evidence>
<dbReference type="PANTHER" id="PTHR12066:SF0">
    <property type="entry name" value="TELOMERASE REVERSE TRANSCRIPTASE"/>
    <property type="match status" value="1"/>
</dbReference>
<keyword evidence="6 13" id="KW-0548">Nucleotidyltransferase</keyword>
<evidence type="ECO:0000256" key="6">
    <source>
        <dbReference type="ARBA" id="ARBA00022695"/>
    </source>
</evidence>
<feature type="region of interest" description="Disordered" evidence="14">
    <location>
        <begin position="192"/>
        <end position="216"/>
    </location>
</feature>
<comment type="function">
    <text evidence="13">Telomerase is a ribonucleoprotein enzyme essential for the replication of chromosome termini in most eukaryotes. It elongates telomeres. It is a reverse transcriptase that adds simple sequence repeats to chromosome ends by copying a template sequence within the RNA component of the enzyme.</text>
</comment>
<comment type="subcellular location">
    <subcellularLocation>
        <location evidence="13">Nucleus</location>
    </subcellularLocation>
    <subcellularLocation>
        <location evidence="13">Chromosome</location>
        <location evidence="13">Telomere</location>
    </subcellularLocation>
</comment>
<keyword evidence="4 13" id="KW-0158">Chromosome</keyword>
<evidence type="ECO:0000256" key="5">
    <source>
        <dbReference type="ARBA" id="ARBA00022679"/>
    </source>
</evidence>
<gene>
    <name evidence="16" type="primary">TERT</name>
</gene>
<dbReference type="Pfam" id="PF12009">
    <property type="entry name" value="Telomerase_RBD"/>
    <property type="match status" value="1"/>
</dbReference>
<dbReference type="Pfam" id="PF11474">
    <property type="entry name" value="TEN_TERT"/>
    <property type="match status" value="1"/>
</dbReference>
<dbReference type="PROSITE" id="PS50878">
    <property type="entry name" value="RT_POL"/>
    <property type="match status" value="1"/>
</dbReference>
<dbReference type="PANTHER" id="PTHR12066">
    <property type="entry name" value="TELOMERASE REVERSE TRANSCRIPTASE"/>
    <property type="match status" value="1"/>
</dbReference>
<evidence type="ECO:0000256" key="14">
    <source>
        <dbReference type="SAM" id="MobiDB-lite"/>
    </source>
</evidence>
<organism evidence="16">
    <name type="scientific">Ganoderma lucidum</name>
    <name type="common">Ling zhi medicinal fungus</name>
    <name type="synonym">Bracket fungus</name>
    <dbReference type="NCBI Taxonomy" id="5315"/>
    <lineage>
        <taxon>Eukaryota</taxon>
        <taxon>Fungi</taxon>
        <taxon>Dikarya</taxon>
        <taxon>Basidiomycota</taxon>
        <taxon>Agaricomycotina</taxon>
        <taxon>Agaricomycetes</taxon>
        <taxon>Polyporales</taxon>
        <taxon>Polyporaceae</taxon>
        <taxon>Ganoderma</taxon>
    </lineage>
</organism>
<dbReference type="GO" id="GO:0007004">
    <property type="term" value="P:telomere maintenance via telomerase"/>
    <property type="evidence" value="ECO:0007669"/>
    <property type="project" value="TreeGrafter"/>
</dbReference>
<keyword evidence="9 13" id="KW-0779">Telomere</keyword>
<accession>A0A8G1M3B5</accession>
<evidence type="ECO:0000256" key="9">
    <source>
        <dbReference type="ARBA" id="ARBA00022895"/>
    </source>
</evidence>
<keyword evidence="7 13" id="KW-0479">Metal-binding</keyword>
<evidence type="ECO:0000256" key="12">
    <source>
        <dbReference type="ARBA" id="ARBA00048173"/>
    </source>
</evidence>
<dbReference type="SMART" id="SM00975">
    <property type="entry name" value="Telomerase_RBD"/>
    <property type="match status" value="1"/>
</dbReference>
<evidence type="ECO:0000256" key="11">
    <source>
        <dbReference type="ARBA" id="ARBA00023242"/>
    </source>
</evidence>
<evidence type="ECO:0000256" key="8">
    <source>
        <dbReference type="ARBA" id="ARBA00022842"/>
    </source>
</evidence>
<name>A0A8G1M3B5_GANLU</name>
<dbReference type="PRINTS" id="PR01365">
    <property type="entry name" value="TELOMERASERT"/>
</dbReference>
<dbReference type="InterPro" id="IPR000477">
    <property type="entry name" value="RT_dom"/>
</dbReference>
<dbReference type="AlphaFoldDB" id="A0A8G1M3B5"/>
<keyword evidence="10 13" id="KW-0695">RNA-directed DNA polymerase</keyword>
<dbReference type="EMBL" id="MZ313880">
    <property type="protein sequence ID" value="QZA87404.1"/>
    <property type="molecule type" value="mRNA"/>
</dbReference>
<evidence type="ECO:0000256" key="2">
    <source>
        <dbReference type="ARBA" id="ARBA00012493"/>
    </source>
</evidence>
<evidence type="ECO:0000256" key="7">
    <source>
        <dbReference type="ARBA" id="ARBA00022723"/>
    </source>
</evidence>
<keyword evidence="5 13" id="KW-0808">Transferase</keyword>
<dbReference type="InterPro" id="IPR003545">
    <property type="entry name" value="Telomerase_RT"/>
</dbReference>
<evidence type="ECO:0000256" key="1">
    <source>
        <dbReference type="ARBA" id="ARBA00008001"/>
    </source>
</evidence>
<dbReference type="GO" id="GO:0003720">
    <property type="term" value="F:telomerase activity"/>
    <property type="evidence" value="ECO:0007669"/>
    <property type="project" value="InterPro"/>
</dbReference>
<dbReference type="GO" id="GO:0000781">
    <property type="term" value="C:chromosome, telomeric region"/>
    <property type="evidence" value="ECO:0007669"/>
    <property type="project" value="UniProtKB-SubCell"/>
</dbReference>
<dbReference type="InterPro" id="IPR049915">
    <property type="entry name" value="TERT_TEN"/>
</dbReference>
<comment type="similarity">
    <text evidence="1 13">Belongs to the reverse transcriptase family. Telomerase subfamily.</text>
</comment>
<dbReference type="GO" id="GO:0046872">
    <property type="term" value="F:metal ion binding"/>
    <property type="evidence" value="ECO:0007669"/>
    <property type="project" value="UniProtKB-KW"/>
</dbReference>
<feature type="compositionally biased region" description="Polar residues" evidence="14">
    <location>
        <begin position="288"/>
        <end position="300"/>
    </location>
</feature>
<feature type="region of interest" description="Disordered" evidence="14">
    <location>
        <begin position="1057"/>
        <end position="1077"/>
    </location>
</feature>
<feature type="compositionally biased region" description="Basic and acidic residues" evidence="14">
    <location>
        <begin position="276"/>
        <end position="286"/>
    </location>
</feature>
<dbReference type="EC" id="2.7.7.49" evidence="2 13"/>
<evidence type="ECO:0000313" key="16">
    <source>
        <dbReference type="EMBL" id="QZA87404.1"/>
    </source>
</evidence>
<dbReference type="GO" id="GO:0000333">
    <property type="term" value="C:telomerase catalytic core complex"/>
    <property type="evidence" value="ECO:0007669"/>
    <property type="project" value="TreeGrafter"/>
</dbReference>
<protein>
    <recommendedName>
        <fullName evidence="3 13">Telomerase reverse transcriptase</fullName>
        <ecNumber evidence="2 13">2.7.7.49</ecNumber>
    </recommendedName>
    <alternativeName>
        <fullName evidence="13">Telomerase catalytic subunit</fullName>
    </alternativeName>
</protein>
<evidence type="ECO:0000256" key="3">
    <source>
        <dbReference type="ARBA" id="ARBA00016182"/>
    </source>
</evidence>
<dbReference type="CDD" id="cd01648">
    <property type="entry name" value="TERT"/>
    <property type="match status" value="1"/>
</dbReference>
<evidence type="ECO:0000256" key="4">
    <source>
        <dbReference type="ARBA" id="ARBA00022454"/>
    </source>
</evidence>
<proteinExistence type="evidence at transcript level"/>
<evidence type="ECO:0000256" key="10">
    <source>
        <dbReference type="ARBA" id="ARBA00022918"/>
    </source>
</evidence>
<keyword evidence="8 13" id="KW-0460">Magnesium</keyword>